<dbReference type="HOGENOM" id="CLU_074165_0_0_1"/>
<dbReference type="EMBL" id="DS480489">
    <property type="protein sequence ID" value="EDO14999.1"/>
    <property type="molecule type" value="Genomic_DNA"/>
</dbReference>
<dbReference type="CDD" id="cd06257">
    <property type="entry name" value="DnaJ"/>
    <property type="match status" value="1"/>
</dbReference>
<proteinExistence type="predicted"/>
<dbReference type="AlphaFoldDB" id="A7TRW2"/>
<dbReference type="STRING" id="436907.A7TRW2"/>
<dbReference type="Proteomes" id="UP000000267">
    <property type="component" value="Unassembled WGS sequence"/>
</dbReference>
<evidence type="ECO:0000256" key="1">
    <source>
        <dbReference type="ARBA" id="ARBA00023186"/>
    </source>
</evidence>
<dbReference type="GeneID" id="5543040"/>
<dbReference type="InterPro" id="IPR051938">
    <property type="entry name" value="Apopto_cytoskel_mod"/>
</dbReference>
<name>A7TRW2_VANPO</name>
<dbReference type="GO" id="GO:0005743">
    <property type="term" value="C:mitochondrial inner membrane"/>
    <property type="evidence" value="ECO:0007669"/>
    <property type="project" value="EnsemblFungi"/>
</dbReference>
<evidence type="ECO:0000313" key="4">
    <source>
        <dbReference type="Proteomes" id="UP000000267"/>
    </source>
</evidence>
<keyword evidence="1" id="KW-0143">Chaperone</keyword>
<dbReference type="PRINTS" id="PR00625">
    <property type="entry name" value="JDOMAIN"/>
</dbReference>
<dbReference type="InterPro" id="IPR036869">
    <property type="entry name" value="J_dom_sf"/>
</dbReference>
<dbReference type="Gene3D" id="1.10.287.110">
    <property type="entry name" value="DnaJ domain"/>
    <property type="match status" value="1"/>
</dbReference>
<dbReference type="InParanoid" id="A7TRW2"/>
<feature type="domain" description="J" evidence="2">
    <location>
        <begin position="54"/>
        <end position="136"/>
    </location>
</feature>
<dbReference type="PhylomeDB" id="A7TRW2"/>
<evidence type="ECO:0000313" key="3">
    <source>
        <dbReference type="EMBL" id="EDO14999.1"/>
    </source>
</evidence>
<dbReference type="PROSITE" id="PS50076">
    <property type="entry name" value="DNAJ_2"/>
    <property type="match status" value="1"/>
</dbReference>
<dbReference type="OrthoDB" id="445556at2759"/>
<protein>
    <recommendedName>
        <fullName evidence="2">J domain-containing protein</fullName>
    </recommendedName>
</protein>
<evidence type="ECO:0000259" key="2">
    <source>
        <dbReference type="PROSITE" id="PS50076"/>
    </source>
</evidence>
<dbReference type="FunCoup" id="A7TRW2">
    <property type="interactions" value="37"/>
</dbReference>
<reference evidence="3 4" key="1">
    <citation type="journal article" date="2007" name="Proc. Natl. Acad. Sci. U.S.A.">
        <title>Independent sorting-out of thousands of duplicated gene pairs in two yeast species descended from a whole-genome duplication.</title>
        <authorList>
            <person name="Scannell D.R."/>
            <person name="Frank A.C."/>
            <person name="Conant G.C."/>
            <person name="Byrne K.P."/>
            <person name="Woolfit M."/>
            <person name="Wolfe K.H."/>
        </authorList>
    </citation>
    <scope>NUCLEOTIDE SEQUENCE [LARGE SCALE GENOMIC DNA]</scope>
    <source>
        <strain evidence="4">ATCC 22028 / DSM 70294 / BCRC 21397 / CBS 2163 / NBRC 10782 / NRRL Y-8283 / UCD 57-17</strain>
    </source>
</reference>
<dbReference type="RefSeq" id="XP_001642857.1">
    <property type="nucleotide sequence ID" value="XM_001642807.1"/>
</dbReference>
<dbReference type="InterPro" id="IPR001623">
    <property type="entry name" value="DnaJ_domain"/>
</dbReference>
<accession>A7TRW2</accession>
<gene>
    <name evidence="3" type="ORF">Kpol_376p12</name>
</gene>
<keyword evidence="4" id="KW-1185">Reference proteome</keyword>
<dbReference type="Pfam" id="PF00226">
    <property type="entry name" value="DnaJ"/>
    <property type="match status" value="1"/>
</dbReference>
<dbReference type="OMA" id="NAGTWED"/>
<dbReference type="SMART" id="SM00271">
    <property type="entry name" value="DnaJ"/>
    <property type="match status" value="1"/>
</dbReference>
<dbReference type="SUPFAM" id="SSF46565">
    <property type="entry name" value="Chaperone J-domain"/>
    <property type="match status" value="1"/>
</dbReference>
<sequence length="290" mass="34063">MLCSTALRRIPIEVDRRVILNRGKVILISKFHSESGSEPGYLHDSLWPNNNNPTPYEIFNLKGTDVDNKSLKKIYHKYVKLYHPDMSCNKHILRNVSGKESRLLSIEEKLERFKLISHAYEILKDKDKKFLYDCNKSGWVNNGCVRHNYPNAYSTKHYGNGYGYQSDYTYAYWSAGTWDDVQELNREKESFNIWQLCIFVCSLYACVKGVALLSELEDAINMKSPSQEDSERDLILSYTNYGLDTDKMSRLKRFLWFRTFSMFRTKEDLDREVAKNNKLLAELEKPKKQK</sequence>
<organism evidence="4">
    <name type="scientific">Vanderwaltozyma polyspora (strain ATCC 22028 / DSM 70294 / BCRC 21397 / CBS 2163 / NBRC 10782 / NRRL Y-8283 / UCD 57-17)</name>
    <name type="common">Kluyveromyces polysporus</name>
    <dbReference type="NCBI Taxonomy" id="436907"/>
    <lineage>
        <taxon>Eukaryota</taxon>
        <taxon>Fungi</taxon>
        <taxon>Dikarya</taxon>
        <taxon>Ascomycota</taxon>
        <taxon>Saccharomycotina</taxon>
        <taxon>Saccharomycetes</taxon>
        <taxon>Saccharomycetales</taxon>
        <taxon>Saccharomycetaceae</taxon>
        <taxon>Vanderwaltozyma</taxon>
    </lineage>
</organism>
<dbReference type="KEGG" id="vpo:Kpol_376p12"/>
<dbReference type="PANTHER" id="PTHR44145:SF3">
    <property type="entry name" value="DNAJ HOMOLOG SUBFAMILY A MEMBER 3, MITOCHONDRIAL"/>
    <property type="match status" value="1"/>
</dbReference>
<dbReference type="PANTHER" id="PTHR44145">
    <property type="entry name" value="DNAJ HOMOLOG SUBFAMILY A MEMBER 3, MITOCHONDRIAL"/>
    <property type="match status" value="1"/>
</dbReference>
<dbReference type="eggNOG" id="ENOG502RYTK">
    <property type="taxonomic scope" value="Eukaryota"/>
</dbReference>